<dbReference type="RefSeq" id="WP_390364346.1">
    <property type="nucleotide sequence ID" value="NZ_JBHTKJ010000067.1"/>
</dbReference>
<dbReference type="InterPro" id="IPR007555">
    <property type="entry name" value="DUF499"/>
</dbReference>
<keyword evidence="2" id="KW-1185">Reference proteome</keyword>
<protein>
    <submittedName>
        <fullName evidence="1">DUF499 domain-containing protein</fullName>
    </submittedName>
</protein>
<evidence type="ECO:0000313" key="1">
    <source>
        <dbReference type="EMBL" id="MFD1040348.1"/>
    </source>
</evidence>
<dbReference type="InterPro" id="IPR026876">
    <property type="entry name" value="Fn3_assoc_repeat"/>
</dbReference>
<reference evidence="2" key="1">
    <citation type="journal article" date="2019" name="Int. J. Syst. Evol. Microbiol.">
        <title>The Global Catalogue of Microorganisms (GCM) 10K type strain sequencing project: providing services to taxonomists for standard genome sequencing and annotation.</title>
        <authorList>
            <consortium name="The Broad Institute Genomics Platform"/>
            <consortium name="The Broad Institute Genome Sequencing Center for Infectious Disease"/>
            <person name="Wu L."/>
            <person name="Ma J."/>
        </authorList>
    </citation>
    <scope>NUCLEOTIDE SEQUENCE [LARGE SCALE GENOMIC DNA]</scope>
    <source>
        <strain evidence="2">CCUG 56754</strain>
    </source>
</reference>
<proteinExistence type="predicted"/>
<organism evidence="1 2">
    <name type="scientific">Virgibacillus byunsanensis</name>
    <dbReference type="NCBI Taxonomy" id="570945"/>
    <lineage>
        <taxon>Bacteria</taxon>
        <taxon>Bacillati</taxon>
        <taxon>Bacillota</taxon>
        <taxon>Bacilli</taxon>
        <taxon>Bacillales</taxon>
        <taxon>Bacillaceae</taxon>
        <taxon>Virgibacillus</taxon>
    </lineage>
</organism>
<accession>A0ABW3LRA7</accession>
<sequence length="1044" mass="118258">MKSLLEYCKPRGSVFDETKRDDVLDLTDLVDKNINASEFFEENYPTQGMKALMDTAFKRFHRKGSTGVVKLTQSMGGGKTHSMIALGLLAKNPEYREKVMGEAWKESHLGKVNVVAFTGRESDAPYGIWGAIAEQLGKKEMFKEYYSPLQAPGQKAWENLLKGEPLLILLDELPPYLENAKSKTIGDTNLAVVTTTALANLFNALGKEELSNVCLVISDLKATYESGSELLQSTFKELENEVNRSAQNIEPVGSASDEVYHILRKRLFEELPSEDVITEVANSYKSAVLEAKQMGYTSVSPEHIFVGIKDSYPFHPSIKDLYARFKENAGFQQTRGLIRLMRIIVSQLYTGEIIKANTKQLVNVFDFDLNDSEMFTAITQIKPSLSNAISHDIASNGKAIAESVDQALGETYMQELSNLILMASLADIPNALLGLLLPETIGNLAEPNKDITRVKKALDEFMMRAWYLYSDRDGRLFFKNTKNMIAELNSLVDSYDSESAKKELRSFLEGKFKPSALSDCYQKVLVFPAVDEINLNEESVQLVLFEPFSGTTSNNSGLHPELSKFYEDTRLKNRVMFLSGQRSTMDKLVRAAKEHKAIKVIIERMDEEKVPANNPQYQKAIEKSDKVKLEILQASRETFVNLFYPAKNSLMKADFLMQFSGNDYNGEKQIRDVLIQRQKFTEDITSETFRKKCEDRLFTQKEMRWTDVKARSATNPAWQWHKQNNPNALDALKDSMLSKGIWRESGGYIEKPPFPKEKTSVQIQEIRSGNDETGNVTLKLTPLYGDKVYVEAGGTATTASQLVDDLEYKTNDIKLSFLCVDSKNEHETGEAVGWENNIKVKYRILDQEDYKILELQSSPYAKIKYTTDGSNPKEHGGIYHSEVTLQKNTSYILAVAEAEGIYSEQISIKLDWDSDNKIEIDKQKKLTLYKHGTTSDTAETYKQLELLKKHKALIKDVIVKFFKTDEFHNNNGWIELMIDSTTDVTIEKLIDSMTSIRDSFLSESTVNINLEYGIAVFKNGQSFLDWMAESKNSLTDYNDQEIVQ</sequence>
<name>A0ABW3LRA7_9BACI</name>
<dbReference type="EMBL" id="JBHTKJ010000067">
    <property type="protein sequence ID" value="MFD1040348.1"/>
    <property type="molecule type" value="Genomic_DNA"/>
</dbReference>
<evidence type="ECO:0000313" key="2">
    <source>
        <dbReference type="Proteomes" id="UP001597040"/>
    </source>
</evidence>
<gene>
    <name evidence="1" type="ORF">ACFQ3N_18390</name>
</gene>
<dbReference type="Proteomes" id="UP001597040">
    <property type="component" value="Unassembled WGS sequence"/>
</dbReference>
<comment type="caution">
    <text evidence="1">The sequence shown here is derived from an EMBL/GenBank/DDBJ whole genome shotgun (WGS) entry which is preliminary data.</text>
</comment>
<dbReference type="Pfam" id="PF04465">
    <property type="entry name" value="DUF499"/>
    <property type="match status" value="1"/>
</dbReference>
<dbReference type="Pfam" id="PF13287">
    <property type="entry name" value="Fn3_assoc"/>
    <property type="match status" value="1"/>
</dbReference>